<proteinExistence type="predicted"/>
<accession>A0ABX0P2V7</accession>
<name>A0ABX0P2V7_9BURK</name>
<keyword evidence="3" id="KW-1185">Reference proteome</keyword>
<feature type="compositionally biased region" description="Low complexity" evidence="1">
    <location>
        <begin position="59"/>
        <end position="75"/>
    </location>
</feature>
<reference evidence="2 3" key="1">
    <citation type="submission" date="2019-10" db="EMBL/GenBank/DDBJ databases">
        <title>Taxonomy of Antarctic Massilia spp.: description of Massilia rubra sp. nov., Massilia aquatica sp. nov., Massilia mucilaginosa sp. nov., Massilia frigida sp. nov. isolated from streams, lakes and regoliths.</title>
        <authorList>
            <person name="Holochova P."/>
            <person name="Sedlacek I."/>
            <person name="Kralova S."/>
            <person name="Maslanova I."/>
            <person name="Busse H.-J."/>
            <person name="Stankova E."/>
            <person name="Vrbovska V."/>
            <person name="Kovarovic V."/>
            <person name="Bartak M."/>
            <person name="Svec P."/>
            <person name="Pantucek R."/>
        </authorList>
    </citation>
    <scope>NUCLEOTIDE SEQUENCE [LARGE SCALE GENOMIC DNA]</scope>
    <source>
        <strain evidence="2 3">CCM 8733</strain>
    </source>
</reference>
<evidence type="ECO:0000313" key="3">
    <source>
        <dbReference type="Proteomes" id="UP000609726"/>
    </source>
</evidence>
<dbReference type="Pfam" id="PF12244">
    <property type="entry name" value="DUF3606"/>
    <property type="match status" value="1"/>
</dbReference>
<dbReference type="InterPro" id="IPR022037">
    <property type="entry name" value="DUF3606"/>
</dbReference>
<evidence type="ECO:0000313" key="2">
    <source>
        <dbReference type="EMBL" id="NHZ92817.1"/>
    </source>
</evidence>
<evidence type="ECO:0000256" key="1">
    <source>
        <dbReference type="SAM" id="MobiDB-lite"/>
    </source>
</evidence>
<feature type="compositionally biased region" description="Basic and acidic residues" evidence="1">
    <location>
        <begin position="77"/>
        <end position="96"/>
    </location>
</feature>
<sequence length="214" mass="24104">MQHRHARRAGRQQQRAGAAVDLGILALQQHGGRHVGHADVGRQPAQVFRALPRPYQLDGQAGQRRMNRGRAAGAAVHPERQQRKGSQQKHEEALHERSWRREVGNILLRVIEHRAKRAARFACVIERSLARRGGKLWNTGAHRAALEKTTMSDNPLEPNPQDYDRINVNVEAELVYWTDQFGVPRARLAEAIEQVGPRVVDLQKYLGISVVGTD</sequence>
<comment type="caution">
    <text evidence="2">The sequence shown here is derived from an EMBL/GenBank/DDBJ whole genome shotgun (WGS) entry which is preliminary data.</text>
</comment>
<dbReference type="EMBL" id="WHJH01000054">
    <property type="protein sequence ID" value="NHZ92817.1"/>
    <property type="molecule type" value="Genomic_DNA"/>
</dbReference>
<dbReference type="Proteomes" id="UP000609726">
    <property type="component" value="Unassembled WGS sequence"/>
</dbReference>
<organism evidence="2 3">
    <name type="scientific">Massilia mucilaginosa</name>
    <dbReference type="NCBI Taxonomy" id="2609282"/>
    <lineage>
        <taxon>Bacteria</taxon>
        <taxon>Pseudomonadati</taxon>
        <taxon>Pseudomonadota</taxon>
        <taxon>Betaproteobacteria</taxon>
        <taxon>Burkholderiales</taxon>
        <taxon>Oxalobacteraceae</taxon>
        <taxon>Telluria group</taxon>
        <taxon>Massilia</taxon>
    </lineage>
</organism>
<protein>
    <submittedName>
        <fullName evidence="2">DUF3606 domain-containing protein</fullName>
    </submittedName>
</protein>
<feature type="region of interest" description="Disordered" evidence="1">
    <location>
        <begin position="53"/>
        <end position="96"/>
    </location>
</feature>
<gene>
    <name evidence="2" type="ORF">F2P45_27975</name>
</gene>